<protein>
    <submittedName>
        <fullName evidence="1">Uncharacterized protein</fullName>
    </submittedName>
</protein>
<evidence type="ECO:0000313" key="2">
    <source>
        <dbReference type="Proteomes" id="UP001497535"/>
    </source>
</evidence>
<proteinExistence type="predicted"/>
<organism evidence="1 2">
    <name type="scientific">Meloidogyne enterolobii</name>
    <name type="common">Root-knot nematode worm</name>
    <name type="synonym">Meloidogyne mayaguensis</name>
    <dbReference type="NCBI Taxonomy" id="390850"/>
    <lineage>
        <taxon>Eukaryota</taxon>
        <taxon>Metazoa</taxon>
        <taxon>Ecdysozoa</taxon>
        <taxon>Nematoda</taxon>
        <taxon>Chromadorea</taxon>
        <taxon>Rhabditida</taxon>
        <taxon>Tylenchina</taxon>
        <taxon>Tylenchomorpha</taxon>
        <taxon>Tylenchoidea</taxon>
        <taxon>Meloidogynidae</taxon>
        <taxon>Meloidogyninae</taxon>
        <taxon>Meloidogyne</taxon>
    </lineage>
</organism>
<reference evidence="1" key="1">
    <citation type="submission" date="2023-11" db="EMBL/GenBank/DDBJ databases">
        <authorList>
            <person name="Poullet M."/>
        </authorList>
    </citation>
    <scope>NUCLEOTIDE SEQUENCE</scope>
    <source>
        <strain evidence="1">E1834</strain>
    </source>
</reference>
<name>A0ACB0YDP2_MELEN</name>
<dbReference type="EMBL" id="CAVMJV010000010">
    <property type="protein sequence ID" value="CAK5042296.1"/>
    <property type="molecule type" value="Genomic_DNA"/>
</dbReference>
<comment type="caution">
    <text evidence="1">The sequence shown here is derived from an EMBL/GenBank/DDBJ whole genome shotgun (WGS) entry which is preliminary data.</text>
</comment>
<evidence type="ECO:0000313" key="1">
    <source>
        <dbReference type="EMBL" id="CAK5042296.1"/>
    </source>
</evidence>
<accession>A0ACB0YDP2</accession>
<keyword evidence="2" id="KW-1185">Reference proteome</keyword>
<sequence length="83" mass="9782">MDKHRLRRIAFLLCICAWSFPSIILFILSLSRENQGLFNCERVDFYNEKIFRWAVAGLLAILFLAITLCYARLVRNKCLNLNK</sequence>
<gene>
    <name evidence="1" type="ORF">MENTE1834_LOCUS10796</name>
</gene>
<dbReference type="Proteomes" id="UP001497535">
    <property type="component" value="Unassembled WGS sequence"/>
</dbReference>